<proteinExistence type="predicted"/>
<accession>A7I8D5</accession>
<dbReference type="Pfam" id="PF00072">
    <property type="entry name" value="Response_reg"/>
    <property type="match status" value="1"/>
</dbReference>
<feature type="transmembrane region" description="Helical" evidence="3">
    <location>
        <begin position="189"/>
        <end position="210"/>
    </location>
</feature>
<evidence type="ECO:0000256" key="1">
    <source>
        <dbReference type="ARBA" id="ARBA00022553"/>
    </source>
</evidence>
<dbReference type="Gene3D" id="3.40.50.2300">
    <property type="match status" value="1"/>
</dbReference>
<evidence type="ECO:0000259" key="4">
    <source>
        <dbReference type="PROSITE" id="PS50110"/>
    </source>
</evidence>
<dbReference type="GeneID" id="32154660"/>
<dbReference type="SUPFAM" id="SSF52172">
    <property type="entry name" value="CheY-like"/>
    <property type="match status" value="1"/>
</dbReference>
<dbReference type="PANTHER" id="PTHR44591">
    <property type="entry name" value="STRESS RESPONSE REGULATOR PROTEIN 1"/>
    <property type="match status" value="1"/>
</dbReference>
<keyword evidence="3" id="KW-0812">Transmembrane</keyword>
<dbReference type="InterPro" id="IPR011006">
    <property type="entry name" value="CheY-like_superfamily"/>
</dbReference>
<keyword evidence="3" id="KW-1133">Transmembrane helix</keyword>
<dbReference type="PROSITE" id="PS50110">
    <property type="entry name" value="RESPONSE_REGULATORY"/>
    <property type="match status" value="1"/>
</dbReference>
<dbReference type="GO" id="GO:0000160">
    <property type="term" value="P:phosphorelay signal transduction system"/>
    <property type="evidence" value="ECO:0007669"/>
    <property type="project" value="InterPro"/>
</dbReference>
<dbReference type="InterPro" id="IPR050595">
    <property type="entry name" value="Bact_response_regulator"/>
</dbReference>
<dbReference type="eggNOG" id="arCOG02597">
    <property type="taxonomic scope" value="Archaea"/>
</dbReference>
<evidence type="ECO:0000313" key="5">
    <source>
        <dbReference type="EMBL" id="ABS55996.1"/>
    </source>
</evidence>
<keyword evidence="3" id="KW-0472">Membrane</keyword>
<keyword evidence="1 2" id="KW-0597">Phosphoprotein</keyword>
<evidence type="ECO:0000313" key="6">
    <source>
        <dbReference type="Proteomes" id="UP000002408"/>
    </source>
</evidence>
<dbReference type="OrthoDB" id="2830at2157"/>
<name>A7I8D5_METB6</name>
<protein>
    <submittedName>
        <fullName evidence="5">Response regulator receiver protein</fullName>
    </submittedName>
</protein>
<dbReference type="InterPro" id="IPR040541">
    <property type="entry name" value="MetOD2"/>
</dbReference>
<dbReference type="PANTHER" id="PTHR44591:SF3">
    <property type="entry name" value="RESPONSE REGULATORY DOMAIN-CONTAINING PROTEIN"/>
    <property type="match status" value="1"/>
</dbReference>
<reference evidence="6" key="1">
    <citation type="journal article" date="2015" name="Microbiology">
        <title>Genome of Methanoregula boonei 6A8 reveals adaptations to oligotrophic peatland environments.</title>
        <authorList>
            <person name="Braeuer S."/>
            <person name="Cadillo-Quiroz H."/>
            <person name="Kyrpides N."/>
            <person name="Woyke T."/>
            <person name="Goodwin L."/>
            <person name="Detter C."/>
            <person name="Podell S."/>
            <person name="Yavitt J.B."/>
            <person name="Zinder S.H."/>
        </authorList>
    </citation>
    <scope>NUCLEOTIDE SEQUENCE [LARGE SCALE GENOMIC DNA]</scope>
    <source>
        <strain evidence="6">DSM 21154 / JCM 14090 / 6A8</strain>
    </source>
</reference>
<keyword evidence="6" id="KW-1185">Reference proteome</keyword>
<dbReference type="RefSeq" id="WP_012107035.1">
    <property type="nucleotide sequence ID" value="NC_009712.1"/>
</dbReference>
<gene>
    <name evidence="5" type="ordered locus">Mboo_1478</name>
</gene>
<evidence type="ECO:0000256" key="3">
    <source>
        <dbReference type="SAM" id="Phobius"/>
    </source>
</evidence>
<dbReference type="AlphaFoldDB" id="A7I8D5"/>
<dbReference type="Proteomes" id="UP000002408">
    <property type="component" value="Chromosome"/>
</dbReference>
<dbReference type="SMART" id="SM00448">
    <property type="entry name" value="REC"/>
    <property type="match status" value="1"/>
</dbReference>
<sequence precursor="true">MKSLSGFTIICLCLLLPVLTGIVAADSPQYDKYVSLHMNIDNGNFTTNSTGIYYGSASNLFPAQPGFRAELVAANGSIVKTFTVWDPRVQYGDFRSSDGQILGVVDRRNSTDFVVTFPFDRNVTGFMLYNPAGGALLASVDLKPQIDSFFADYPNDPDNPASFESKAPVNVNPPRASLPGSDASMYGQLWGILVIGSGAMLLFAGIFVYIRYLRVRPKSVLIVDDDQDIIDVVDGLLKIEGYTTRTATSGGECLKQLASAVPDLILLDIGMEPMDGWETIREIKKNTATRGIPVIMLTALRLTPKDVENYAICIEDYVLKPVTREGLVDAITHVFGRRQMIEEKIAAAKRAGIDRDKLCEHARLTRVVDVNKRLWDLLVRTYHLDTDTPEPESEIGIAIKNAERKIRDQEHRLKQIERSLGSGADQ</sequence>
<dbReference type="HOGENOM" id="CLU_668368_0_0_2"/>
<feature type="domain" description="Response regulatory" evidence="4">
    <location>
        <begin position="219"/>
        <end position="335"/>
    </location>
</feature>
<dbReference type="KEGG" id="mbn:Mboo_1478"/>
<dbReference type="Pfam" id="PF18548">
    <property type="entry name" value="MetOD2"/>
    <property type="match status" value="1"/>
</dbReference>
<dbReference type="EMBL" id="CP000780">
    <property type="protein sequence ID" value="ABS55996.1"/>
    <property type="molecule type" value="Genomic_DNA"/>
</dbReference>
<dbReference type="InterPro" id="IPR001789">
    <property type="entry name" value="Sig_transdc_resp-reg_receiver"/>
</dbReference>
<organism evidence="5 6">
    <name type="scientific">Methanoregula boonei (strain DSM 21154 / JCM 14090 / 6A8)</name>
    <dbReference type="NCBI Taxonomy" id="456442"/>
    <lineage>
        <taxon>Archaea</taxon>
        <taxon>Methanobacteriati</taxon>
        <taxon>Methanobacteriota</taxon>
        <taxon>Stenosarchaea group</taxon>
        <taxon>Methanomicrobia</taxon>
        <taxon>Methanomicrobiales</taxon>
        <taxon>Methanoregulaceae</taxon>
        <taxon>Methanoregula</taxon>
    </lineage>
</organism>
<dbReference type="STRING" id="456442.Mboo_1478"/>
<evidence type="ECO:0000256" key="2">
    <source>
        <dbReference type="PROSITE-ProRule" id="PRU00169"/>
    </source>
</evidence>
<feature type="modified residue" description="4-aspartylphosphate" evidence="2">
    <location>
        <position position="268"/>
    </location>
</feature>